<dbReference type="VEuPathDB" id="FungiDB:jhhlp_000614"/>
<keyword evidence="3" id="KW-0560">Oxidoreductase</keyword>
<dbReference type="EMBL" id="NLAX01000003">
    <property type="protein sequence ID" value="PKS12410.1"/>
    <property type="molecule type" value="Genomic_DNA"/>
</dbReference>
<gene>
    <name evidence="5" type="ORF">jhhlp_000614</name>
</gene>
<name>A0A2N3NJ04_9PEZI</name>
<reference evidence="5 6" key="1">
    <citation type="journal article" date="2017" name="G3 (Bethesda)">
        <title>First Draft Genome Sequence of the Pathogenic Fungus Lomentospora prolificans (Formerly Scedosporium prolificans).</title>
        <authorList>
            <person name="Luo R."/>
            <person name="Zimin A."/>
            <person name="Workman R."/>
            <person name="Fan Y."/>
            <person name="Pertea G."/>
            <person name="Grossman N."/>
            <person name="Wear M.P."/>
            <person name="Jia B."/>
            <person name="Miller H."/>
            <person name="Casadevall A."/>
            <person name="Timp W."/>
            <person name="Zhang S.X."/>
            <person name="Salzberg S.L."/>
        </authorList>
    </citation>
    <scope>NUCLEOTIDE SEQUENCE [LARGE SCALE GENOMIC DNA]</scope>
    <source>
        <strain evidence="5 6">JHH-5317</strain>
    </source>
</reference>
<evidence type="ECO:0000256" key="2">
    <source>
        <dbReference type="ARBA" id="ARBA00022857"/>
    </source>
</evidence>
<dbReference type="SUPFAM" id="SSF51735">
    <property type="entry name" value="NAD(P)-binding Rossmann-fold domains"/>
    <property type="match status" value="1"/>
</dbReference>
<organism evidence="5 6">
    <name type="scientific">Lomentospora prolificans</name>
    <dbReference type="NCBI Taxonomy" id="41688"/>
    <lineage>
        <taxon>Eukaryota</taxon>
        <taxon>Fungi</taxon>
        <taxon>Dikarya</taxon>
        <taxon>Ascomycota</taxon>
        <taxon>Pezizomycotina</taxon>
        <taxon>Sordariomycetes</taxon>
        <taxon>Hypocreomycetidae</taxon>
        <taxon>Microascales</taxon>
        <taxon>Microascaceae</taxon>
        <taxon>Lomentospora</taxon>
    </lineage>
</organism>
<dbReference type="AlphaFoldDB" id="A0A2N3NJ04"/>
<dbReference type="GO" id="GO:0016491">
    <property type="term" value="F:oxidoreductase activity"/>
    <property type="evidence" value="ECO:0007669"/>
    <property type="project" value="UniProtKB-KW"/>
</dbReference>
<dbReference type="OrthoDB" id="419598at2759"/>
<keyword evidence="2" id="KW-0521">NADP</keyword>
<dbReference type="Proteomes" id="UP000233524">
    <property type="component" value="Unassembled WGS sequence"/>
</dbReference>
<dbReference type="Gene3D" id="3.90.25.10">
    <property type="entry name" value="UDP-galactose 4-epimerase, domain 1"/>
    <property type="match status" value="1"/>
</dbReference>
<feature type="domain" description="NAD(P)-binding" evidence="4">
    <location>
        <begin position="11"/>
        <end position="122"/>
    </location>
</feature>
<dbReference type="STRING" id="41688.A0A2N3NJ04"/>
<dbReference type="PANTHER" id="PTHR47706">
    <property type="entry name" value="NMRA-LIKE FAMILY PROTEIN"/>
    <property type="match status" value="1"/>
</dbReference>
<dbReference type="InParanoid" id="A0A2N3NJ04"/>
<dbReference type="InterPro" id="IPR036291">
    <property type="entry name" value="NAD(P)-bd_dom_sf"/>
</dbReference>
<dbReference type="InterPro" id="IPR016040">
    <property type="entry name" value="NAD(P)-bd_dom"/>
</dbReference>
<dbReference type="InterPro" id="IPR051609">
    <property type="entry name" value="NmrA/Isoflavone_reductase-like"/>
</dbReference>
<evidence type="ECO:0000256" key="3">
    <source>
        <dbReference type="ARBA" id="ARBA00023002"/>
    </source>
</evidence>
<evidence type="ECO:0000313" key="5">
    <source>
        <dbReference type="EMBL" id="PKS12410.1"/>
    </source>
</evidence>
<dbReference type="PANTHER" id="PTHR47706:SF7">
    <property type="entry name" value="CIPA-LIKE, PUTATIVE (AFU_ORTHOLOGUE AFUA_1G01630)-RELATED"/>
    <property type="match status" value="1"/>
</dbReference>
<comment type="caution">
    <text evidence="5">The sequence shown here is derived from an EMBL/GenBank/DDBJ whole genome shotgun (WGS) entry which is preliminary data.</text>
</comment>
<accession>A0A2N3NJ04</accession>
<evidence type="ECO:0000256" key="1">
    <source>
        <dbReference type="ARBA" id="ARBA00005725"/>
    </source>
</evidence>
<evidence type="ECO:0000313" key="6">
    <source>
        <dbReference type="Proteomes" id="UP000233524"/>
    </source>
</evidence>
<dbReference type="Gene3D" id="3.40.50.720">
    <property type="entry name" value="NAD(P)-binding Rossmann-like Domain"/>
    <property type="match status" value="1"/>
</dbReference>
<dbReference type="Pfam" id="PF13460">
    <property type="entry name" value="NAD_binding_10"/>
    <property type="match status" value="1"/>
</dbReference>
<keyword evidence="6" id="KW-1185">Reference proteome</keyword>
<evidence type="ECO:0000259" key="4">
    <source>
        <dbReference type="Pfam" id="PF13460"/>
    </source>
</evidence>
<sequence>MVYLKNVALVGASGTVGKFIASDLVKSNNHTVTAITRDAATPVPAGVKVTVVDYSDPSTIVAALKGIDILLITMSATAPPDTQNKLIEAAAQAGVKYVTANGWGPDASHPAAAETFLGPILDGAQKLVEKNGMGWITFVSGFWYEFSLAGTESRYGFDLKNRSVVFFDDGKTKINTSTWEQSARAVTAVLAQDEKTLEEKYRNKNVYFSSFYISQRDMFESVLRVTGTQESDWTIKYEPSAERYQKAMEQVKKGDRSAFGRALYSRWFYPEAGDAGSMAWEANHKLANEELGLPQEDLDERTKYAVENEDEIMGKYNRR</sequence>
<comment type="similarity">
    <text evidence="1">Belongs to the NmrA-type oxidoreductase family. Isoflavone reductase subfamily.</text>
</comment>
<protein>
    <recommendedName>
        <fullName evidence="4">NAD(P)-binding domain-containing protein</fullName>
    </recommendedName>
</protein>
<proteinExistence type="inferred from homology"/>